<dbReference type="SUPFAM" id="SSF103473">
    <property type="entry name" value="MFS general substrate transporter"/>
    <property type="match status" value="1"/>
</dbReference>
<dbReference type="Proteomes" id="UP000759131">
    <property type="component" value="Unassembled WGS sequence"/>
</dbReference>
<keyword evidence="1 4" id="KW-0812">Transmembrane</keyword>
<dbReference type="AlphaFoldDB" id="A0A7R9QCC2"/>
<dbReference type="PANTHER" id="PTHR23121">
    <property type="entry name" value="SODIUM-DEPENDENT GLUCOSE TRANSPORTER 1"/>
    <property type="match status" value="1"/>
</dbReference>
<evidence type="ECO:0000256" key="2">
    <source>
        <dbReference type="ARBA" id="ARBA00022989"/>
    </source>
</evidence>
<evidence type="ECO:0000256" key="1">
    <source>
        <dbReference type="ARBA" id="ARBA00022692"/>
    </source>
</evidence>
<gene>
    <name evidence="5" type="ORF">OSB1V03_LOCUS18154</name>
</gene>
<name>A0A7R9QCC2_9ACAR</name>
<dbReference type="OrthoDB" id="6512734at2759"/>
<feature type="transmembrane region" description="Helical" evidence="4">
    <location>
        <begin position="228"/>
        <end position="249"/>
    </location>
</feature>
<feature type="transmembrane region" description="Helical" evidence="4">
    <location>
        <begin position="176"/>
        <end position="198"/>
    </location>
</feature>
<proteinExistence type="predicted"/>
<protein>
    <submittedName>
        <fullName evidence="5">Uncharacterized protein</fullName>
    </submittedName>
</protein>
<keyword evidence="2 4" id="KW-1133">Transmembrane helix</keyword>
<organism evidence="5">
    <name type="scientific">Medioppia subpectinata</name>
    <dbReference type="NCBI Taxonomy" id="1979941"/>
    <lineage>
        <taxon>Eukaryota</taxon>
        <taxon>Metazoa</taxon>
        <taxon>Ecdysozoa</taxon>
        <taxon>Arthropoda</taxon>
        <taxon>Chelicerata</taxon>
        <taxon>Arachnida</taxon>
        <taxon>Acari</taxon>
        <taxon>Acariformes</taxon>
        <taxon>Sarcoptiformes</taxon>
        <taxon>Oribatida</taxon>
        <taxon>Brachypylina</taxon>
        <taxon>Oppioidea</taxon>
        <taxon>Oppiidae</taxon>
        <taxon>Medioppia</taxon>
    </lineage>
</organism>
<reference evidence="5" key="1">
    <citation type="submission" date="2020-11" db="EMBL/GenBank/DDBJ databases">
        <authorList>
            <person name="Tran Van P."/>
        </authorList>
    </citation>
    <scope>NUCLEOTIDE SEQUENCE</scope>
</reference>
<keyword evidence="6" id="KW-1185">Reference proteome</keyword>
<sequence length="300" mass="34215">MWGSRSPSVLQLTQMAYAAGCALSPLLSREFLLGDMYRHGHHDHDDHHHHQTSPKPLHYWMDNITHESDINYSVDRRPRLKIPYMIVGAVGLITPVLLLIMYVVKRYKMPKMVTNTEPDKCGETTFTPRTRMIMIILAAMSLNCYSGVEQTYQNNGSTFYQYDPLVHISAHKAANIMALMTGCYALGPIASSFISRWFSPEVMLTYHLIIIAVSFVVLQFSQMNMIRIWIVNAFIGYGFSAMYPLYYSFTDKHLTFTNKISSIVSIASQCFPLMSPFLIGPLIEDHPHVLLDLEFGYLAD</sequence>
<accession>A0A7R9QCC2</accession>
<dbReference type="EMBL" id="CAJPIZ010023376">
    <property type="protein sequence ID" value="CAG2118202.1"/>
    <property type="molecule type" value="Genomic_DNA"/>
</dbReference>
<dbReference type="InterPro" id="IPR036259">
    <property type="entry name" value="MFS_trans_sf"/>
</dbReference>
<evidence type="ECO:0000313" key="6">
    <source>
        <dbReference type="Proteomes" id="UP000759131"/>
    </source>
</evidence>
<evidence type="ECO:0000313" key="5">
    <source>
        <dbReference type="EMBL" id="CAD7640315.1"/>
    </source>
</evidence>
<dbReference type="Gene3D" id="1.20.1250.20">
    <property type="entry name" value="MFS general substrate transporter like domains"/>
    <property type="match status" value="1"/>
</dbReference>
<dbReference type="EMBL" id="OC877951">
    <property type="protein sequence ID" value="CAD7640315.1"/>
    <property type="molecule type" value="Genomic_DNA"/>
</dbReference>
<feature type="transmembrane region" description="Helical" evidence="4">
    <location>
        <begin position="82"/>
        <end position="104"/>
    </location>
</feature>
<evidence type="ECO:0000256" key="3">
    <source>
        <dbReference type="ARBA" id="ARBA00023136"/>
    </source>
</evidence>
<feature type="non-terminal residue" evidence="5">
    <location>
        <position position="300"/>
    </location>
</feature>
<dbReference type="PANTHER" id="PTHR23121:SF9">
    <property type="entry name" value="SODIUM-DEPENDENT GLUCOSE TRANSPORTER 1"/>
    <property type="match status" value="1"/>
</dbReference>
<evidence type="ECO:0000256" key="4">
    <source>
        <dbReference type="SAM" id="Phobius"/>
    </source>
</evidence>
<feature type="transmembrane region" description="Helical" evidence="4">
    <location>
        <begin position="204"/>
        <end position="221"/>
    </location>
</feature>
<keyword evidence="3 4" id="KW-0472">Membrane</keyword>